<keyword evidence="2" id="KW-1185">Reference proteome</keyword>
<accession>A0A0D6MHT3</accession>
<organism evidence="1 2">
    <name type="scientific">Tanticharoenia sakaeratensis NBRC 103193</name>
    <dbReference type="NCBI Taxonomy" id="1231623"/>
    <lineage>
        <taxon>Bacteria</taxon>
        <taxon>Pseudomonadati</taxon>
        <taxon>Pseudomonadota</taxon>
        <taxon>Alphaproteobacteria</taxon>
        <taxon>Acetobacterales</taxon>
        <taxon>Acetobacteraceae</taxon>
        <taxon>Tanticharoenia</taxon>
    </lineage>
</organism>
<reference evidence="1 2" key="1">
    <citation type="submission" date="2012-10" db="EMBL/GenBank/DDBJ databases">
        <title>Genome sequencing of Tanticharoenia sakaeratensis NBRC 103193.</title>
        <authorList>
            <person name="Azuma Y."/>
            <person name="Hadano H."/>
            <person name="Hirakawa H."/>
            <person name="Matsushita K."/>
        </authorList>
    </citation>
    <scope>NUCLEOTIDE SEQUENCE [LARGE SCALE GENOMIC DNA]</scope>
    <source>
        <strain evidence="1 2">NBRC 103193</strain>
    </source>
</reference>
<dbReference type="RefSeq" id="WP_048846922.1">
    <property type="nucleotide sequence ID" value="NZ_BALE01000007.1"/>
</dbReference>
<evidence type="ECO:0000313" key="1">
    <source>
        <dbReference type="EMBL" id="GAN53192.1"/>
    </source>
</evidence>
<dbReference type="STRING" id="1231623.Tasa_007_037"/>
<gene>
    <name evidence="1" type="ORF">Tasa_007_037</name>
</gene>
<protein>
    <submittedName>
        <fullName evidence="1">Uncharacterized protein</fullName>
    </submittedName>
</protein>
<sequence length="116" mass="12457">MVKNAFSWRVLVFSWFGLLLHGAWISGLLAGAASLSFGALLPGPISWLLHLSLHVGFAAFTAEIRAWELRLNSASPGPIVMAANPRAALLRLIDQYPAILSRPARAGLEDNTVLPA</sequence>
<proteinExistence type="predicted"/>
<comment type="caution">
    <text evidence="1">The sequence shown here is derived from an EMBL/GenBank/DDBJ whole genome shotgun (WGS) entry which is preliminary data.</text>
</comment>
<dbReference type="AlphaFoldDB" id="A0A0D6MHT3"/>
<name>A0A0D6MHT3_9PROT</name>
<dbReference type="Proteomes" id="UP000032679">
    <property type="component" value="Unassembled WGS sequence"/>
</dbReference>
<evidence type="ECO:0000313" key="2">
    <source>
        <dbReference type="Proteomes" id="UP000032679"/>
    </source>
</evidence>
<dbReference type="EMBL" id="BALE01000007">
    <property type="protein sequence ID" value="GAN53192.1"/>
    <property type="molecule type" value="Genomic_DNA"/>
</dbReference>